<evidence type="ECO:0000313" key="2">
    <source>
        <dbReference type="Proteomes" id="UP001054252"/>
    </source>
</evidence>
<comment type="caution">
    <text evidence="1">The sequence shown here is derived from an EMBL/GenBank/DDBJ whole genome shotgun (WGS) entry which is preliminary data.</text>
</comment>
<name>A0AAV5JS87_9ROSI</name>
<keyword evidence="2" id="KW-1185">Reference proteome</keyword>
<organism evidence="1 2">
    <name type="scientific">Rubroshorea leprosula</name>
    <dbReference type="NCBI Taxonomy" id="152421"/>
    <lineage>
        <taxon>Eukaryota</taxon>
        <taxon>Viridiplantae</taxon>
        <taxon>Streptophyta</taxon>
        <taxon>Embryophyta</taxon>
        <taxon>Tracheophyta</taxon>
        <taxon>Spermatophyta</taxon>
        <taxon>Magnoliopsida</taxon>
        <taxon>eudicotyledons</taxon>
        <taxon>Gunneridae</taxon>
        <taxon>Pentapetalae</taxon>
        <taxon>rosids</taxon>
        <taxon>malvids</taxon>
        <taxon>Malvales</taxon>
        <taxon>Dipterocarpaceae</taxon>
        <taxon>Rubroshorea</taxon>
    </lineage>
</organism>
<accession>A0AAV5JS87</accession>
<protein>
    <submittedName>
        <fullName evidence="1">Uncharacterized protein</fullName>
    </submittedName>
</protein>
<dbReference type="Proteomes" id="UP001054252">
    <property type="component" value="Unassembled WGS sequence"/>
</dbReference>
<reference evidence="1 2" key="1">
    <citation type="journal article" date="2021" name="Commun. Biol.">
        <title>The genome of Shorea leprosula (Dipterocarpaceae) highlights the ecological relevance of drought in aseasonal tropical rainforests.</title>
        <authorList>
            <person name="Ng K.K.S."/>
            <person name="Kobayashi M.J."/>
            <person name="Fawcett J.A."/>
            <person name="Hatakeyama M."/>
            <person name="Paape T."/>
            <person name="Ng C.H."/>
            <person name="Ang C.C."/>
            <person name="Tnah L.H."/>
            <person name="Lee C.T."/>
            <person name="Nishiyama T."/>
            <person name="Sese J."/>
            <person name="O'Brien M.J."/>
            <person name="Copetti D."/>
            <person name="Mohd Noor M.I."/>
            <person name="Ong R.C."/>
            <person name="Putra M."/>
            <person name="Sireger I.Z."/>
            <person name="Indrioko S."/>
            <person name="Kosugi Y."/>
            <person name="Izuno A."/>
            <person name="Isagi Y."/>
            <person name="Lee S.L."/>
            <person name="Shimizu K.K."/>
        </authorList>
    </citation>
    <scope>NUCLEOTIDE SEQUENCE [LARGE SCALE GENOMIC DNA]</scope>
    <source>
        <strain evidence="1">214</strain>
    </source>
</reference>
<dbReference type="AlphaFoldDB" id="A0AAV5JS87"/>
<proteinExistence type="predicted"/>
<evidence type="ECO:0000313" key="1">
    <source>
        <dbReference type="EMBL" id="GKV13590.1"/>
    </source>
</evidence>
<sequence length="51" mass="5522">MRILGIFRFPLNFSCTCRRPLPPARSGSAAGIFALGQSLSINSSGIYMIEC</sequence>
<dbReference type="EMBL" id="BPVZ01000039">
    <property type="protein sequence ID" value="GKV13590.1"/>
    <property type="molecule type" value="Genomic_DNA"/>
</dbReference>
<gene>
    <name evidence="1" type="ORF">SLEP1_g24584</name>
</gene>